<proteinExistence type="predicted"/>
<sequence>MQRAGSLLARTNTGIASLRLATPSLARGFQQKMGFPPRNPTPDAEVKVPKAQSPVAPHVLAPPLPPKYEESYSTFKYAIKSKGKGHH</sequence>
<accession>A0A139AYA4</accession>
<dbReference type="AlphaFoldDB" id="A0A139AYA4"/>
<feature type="region of interest" description="Disordered" evidence="1">
    <location>
        <begin position="30"/>
        <end position="63"/>
    </location>
</feature>
<reference evidence="2 3" key="1">
    <citation type="journal article" date="2015" name="Genome Biol. Evol.">
        <title>Phylogenomic analyses indicate that early fungi evolved digesting cell walls of algal ancestors of land plants.</title>
        <authorList>
            <person name="Chang Y."/>
            <person name="Wang S."/>
            <person name="Sekimoto S."/>
            <person name="Aerts A.L."/>
            <person name="Choi C."/>
            <person name="Clum A."/>
            <person name="LaButti K.M."/>
            <person name="Lindquist E.A."/>
            <person name="Yee Ngan C."/>
            <person name="Ohm R.A."/>
            <person name="Salamov A.A."/>
            <person name="Grigoriev I.V."/>
            <person name="Spatafora J.W."/>
            <person name="Berbee M.L."/>
        </authorList>
    </citation>
    <scope>NUCLEOTIDE SEQUENCE [LARGE SCALE GENOMIC DNA]</scope>
    <source>
        <strain evidence="2 3">JEL478</strain>
    </source>
</reference>
<dbReference type="Proteomes" id="UP000070544">
    <property type="component" value="Unassembled WGS sequence"/>
</dbReference>
<evidence type="ECO:0000256" key="1">
    <source>
        <dbReference type="SAM" id="MobiDB-lite"/>
    </source>
</evidence>
<protein>
    <submittedName>
        <fullName evidence="2">Uncharacterized protein</fullName>
    </submittedName>
</protein>
<evidence type="ECO:0000313" key="3">
    <source>
        <dbReference type="Proteomes" id="UP000070544"/>
    </source>
</evidence>
<evidence type="ECO:0000313" key="2">
    <source>
        <dbReference type="EMBL" id="KXS21687.1"/>
    </source>
</evidence>
<dbReference type="EMBL" id="KQ965732">
    <property type="protein sequence ID" value="KXS21687.1"/>
    <property type="molecule type" value="Genomic_DNA"/>
</dbReference>
<name>A0A139AYA4_GONPJ</name>
<gene>
    <name evidence="2" type="ORF">M427DRAFT_27283</name>
</gene>
<keyword evidence="3" id="KW-1185">Reference proteome</keyword>
<organism evidence="2 3">
    <name type="scientific">Gonapodya prolifera (strain JEL478)</name>
    <name type="common">Monoblepharis prolifera</name>
    <dbReference type="NCBI Taxonomy" id="1344416"/>
    <lineage>
        <taxon>Eukaryota</taxon>
        <taxon>Fungi</taxon>
        <taxon>Fungi incertae sedis</taxon>
        <taxon>Chytridiomycota</taxon>
        <taxon>Chytridiomycota incertae sedis</taxon>
        <taxon>Monoblepharidomycetes</taxon>
        <taxon>Monoblepharidales</taxon>
        <taxon>Gonapodyaceae</taxon>
        <taxon>Gonapodya</taxon>
    </lineage>
</organism>